<dbReference type="GO" id="GO:0016020">
    <property type="term" value="C:membrane"/>
    <property type="evidence" value="ECO:0007669"/>
    <property type="project" value="UniProtKB-SubCell"/>
</dbReference>
<feature type="transmembrane region" description="Helical" evidence="5">
    <location>
        <begin position="26"/>
        <end position="43"/>
    </location>
</feature>
<dbReference type="InterPro" id="IPR036259">
    <property type="entry name" value="MFS_trans_sf"/>
</dbReference>
<dbReference type="InterPro" id="IPR005829">
    <property type="entry name" value="Sugar_transporter_CS"/>
</dbReference>
<feature type="transmembrane region" description="Helical" evidence="5">
    <location>
        <begin position="167"/>
        <end position="188"/>
    </location>
</feature>
<protein>
    <submittedName>
        <fullName evidence="9">MFS domain-containing protein</fullName>
    </submittedName>
</protein>
<feature type="transmembrane region" description="Helical" evidence="5">
    <location>
        <begin position="252"/>
        <end position="275"/>
    </location>
</feature>
<dbReference type="InterPro" id="IPR005828">
    <property type="entry name" value="MFS_sugar_transport-like"/>
</dbReference>
<dbReference type="SUPFAM" id="SSF103473">
    <property type="entry name" value="MFS general substrate transporter"/>
    <property type="match status" value="1"/>
</dbReference>
<reference evidence="7 8" key="2">
    <citation type="submission" date="2018-10" db="EMBL/GenBank/DDBJ databases">
        <authorList>
            <consortium name="Pathogen Informatics"/>
        </authorList>
    </citation>
    <scope>NUCLEOTIDE SEQUENCE [LARGE SCALE GENOMIC DNA]</scope>
</reference>
<dbReference type="PROSITE" id="PS00216">
    <property type="entry name" value="SUGAR_TRANSPORT_1"/>
    <property type="match status" value="1"/>
</dbReference>
<name>A0A0N4UW02_ENTVE</name>
<feature type="transmembrane region" description="Helical" evidence="5">
    <location>
        <begin position="100"/>
        <end position="123"/>
    </location>
</feature>
<evidence type="ECO:0000313" key="9">
    <source>
        <dbReference type="WBParaSite" id="EVEC_0000164601-mRNA-1"/>
    </source>
</evidence>
<dbReference type="WBParaSite" id="EVEC_0000164601-mRNA-1">
    <property type="protein sequence ID" value="EVEC_0000164601-mRNA-1"/>
    <property type="gene ID" value="EVEC_0000164601"/>
</dbReference>
<dbReference type="Proteomes" id="UP000274131">
    <property type="component" value="Unassembled WGS sequence"/>
</dbReference>
<evidence type="ECO:0000259" key="6">
    <source>
        <dbReference type="PROSITE" id="PS50850"/>
    </source>
</evidence>
<organism evidence="9">
    <name type="scientific">Enterobius vermicularis</name>
    <name type="common">Human pinworm</name>
    <dbReference type="NCBI Taxonomy" id="51028"/>
    <lineage>
        <taxon>Eukaryota</taxon>
        <taxon>Metazoa</taxon>
        <taxon>Ecdysozoa</taxon>
        <taxon>Nematoda</taxon>
        <taxon>Chromadorea</taxon>
        <taxon>Rhabditida</taxon>
        <taxon>Spirurina</taxon>
        <taxon>Oxyuridomorpha</taxon>
        <taxon>Oxyuroidea</taxon>
        <taxon>Oxyuridae</taxon>
        <taxon>Enterobius</taxon>
    </lineage>
</organism>
<evidence type="ECO:0000256" key="5">
    <source>
        <dbReference type="SAM" id="Phobius"/>
    </source>
</evidence>
<keyword evidence="3 5" id="KW-1133">Transmembrane helix</keyword>
<dbReference type="OrthoDB" id="4540492at2759"/>
<keyword evidence="2 5" id="KW-0812">Transmembrane</keyword>
<dbReference type="Pfam" id="PF00083">
    <property type="entry name" value="Sugar_tr"/>
    <property type="match status" value="1"/>
</dbReference>
<feature type="transmembrane region" description="Helical" evidence="5">
    <location>
        <begin position="135"/>
        <end position="155"/>
    </location>
</feature>
<dbReference type="PANTHER" id="PTHR23503:SF50">
    <property type="entry name" value="MAJOR FACILITATOR SUPERFAMILY (MFS) PROFILE DOMAIN-CONTAINING PROTEIN"/>
    <property type="match status" value="1"/>
</dbReference>
<sequence length="445" mass="48462">MPLFESKFFYWYTVTGGVFGRQSQRVVSVLVIISIILQKVILIDRSTVIAIQSFGALLGCIVTPFTISKLGTKLTVLVLNNTVLALASLIYVTANSNCSAFLLFPGRLLSGVYIGITSVSLPIMIQELAPKNIKGALSCLIHVAVCLGALLASTLSLDFALGNEHLWGILLAAPAAFAFIQLFASWFIPDTPNHLLLLDKEDDAIGSLRFYYGINELDKAEAIEQYQNLVQRIPPQLSARNAFYSPSLRKEIALGAVVSASQIFCGSVVAASYSTSMFYLASFTGPLIPLVPAFAALFSALLSLPALFVVEYYGRRTLLLVTLGVCTICDYLFTCSSLFSEKNIFWSTAFALAFFLFGIAYNIGVGPIAYFIPAELVPPAGASVALSVSVAVNWFCSLATTFLYYPIDVAVGGWSYLLFAIPRLILNIVLFDFCFKCHICYRLTV</sequence>
<evidence type="ECO:0000256" key="2">
    <source>
        <dbReference type="ARBA" id="ARBA00022692"/>
    </source>
</evidence>
<comment type="subcellular location">
    <subcellularLocation>
        <location evidence="1">Membrane</location>
        <topology evidence="1">Multi-pass membrane protein</topology>
    </subcellularLocation>
</comment>
<evidence type="ECO:0000256" key="4">
    <source>
        <dbReference type="ARBA" id="ARBA00023136"/>
    </source>
</evidence>
<evidence type="ECO:0000313" key="7">
    <source>
        <dbReference type="EMBL" id="VDD86211.1"/>
    </source>
</evidence>
<feature type="transmembrane region" description="Helical" evidence="5">
    <location>
        <begin position="74"/>
        <end position="94"/>
    </location>
</feature>
<dbReference type="InterPro" id="IPR020846">
    <property type="entry name" value="MFS_dom"/>
</dbReference>
<proteinExistence type="predicted"/>
<feature type="transmembrane region" description="Helical" evidence="5">
    <location>
        <begin position="384"/>
        <end position="407"/>
    </location>
</feature>
<dbReference type="PRINTS" id="PR00171">
    <property type="entry name" value="SUGRTRNSPORT"/>
</dbReference>
<dbReference type="InterPro" id="IPR003663">
    <property type="entry name" value="Sugar/inositol_transpt"/>
</dbReference>
<dbReference type="EMBL" id="UXUI01007200">
    <property type="protein sequence ID" value="VDD86211.1"/>
    <property type="molecule type" value="Genomic_DNA"/>
</dbReference>
<feature type="transmembrane region" description="Helical" evidence="5">
    <location>
        <begin position="413"/>
        <end position="435"/>
    </location>
</feature>
<dbReference type="GO" id="GO:0015149">
    <property type="term" value="F:hexose transmembrane transporter activity"/>
    <property type="evidence" value="ECO:0007669"/>
    <property type="project" value="TreeGrafter"/>
</dbReference>
<keyword evidence="4 5" id="KW-0472">Membrane</keyword>
<dbReference type="Gene3D" id="1.20.1250.20">
    <property type="entry name" value="MFS general substrate transporter like domains"/>
    <property type="match status" value="1"/>
</dbReference>
<evidence type="ECO:0000313" key="8">
    <source>
        <dbReference type="Proteomes" id="UP000274131"/>
    </source>
</evidence>
<dbReference type="AlphaFoldDB" id="A0A0N4UW02"/>
<reference evidence="9" key="1">
    <citation type="submission" date="2017-02" db="UniProtKB">
        <authorList>
            <consortium name="WormBaseParasite"/>
        </authorList>
    </citation>
    <scope>IDENTIFICATION</scope>
</reference>
<feature type="transmembrane region" description="Helical" evidence="5">
    <location>
        <begin position="317"/>
        <end position="339"/>
    </location>
</feature>
<feature type="transmembrane region" description="Helical" evidence="5">
    <location>
        <begin position="345"/>
        <end position="372"/>
    </location>
</feature>
<feature type="domain" description="Major facilitator superfamily (MFS) profile" evidence="6">
    <location>
        <begin position="1"/>
        <end position="438"/>
    </location>
</feature>
<gene>
    <name evidence="7" type="ORF">EVEC_LOCUS1354</name>
</gene>
<dbReference type="PANTHER" id="PTHR23503">
    <property type="entry name" value="SOLUTE CARRIER FAMILY 2"/>
    <property type="match status" value="1"/>
</dbReference>
<evidence type="ECO:0000256" key="3">
    <source>
        <dbReference type="ARBA" id="ARBA00022989"/>
    </source>
</evidence>
<dbReference type="InterPro" id="IPR045263">
    <property type="entry name" value="GLUT"/>
</dbReference>
<keyword evidence="8" id="KW-1185">Reference proteome</keyword>
<feature type="transmembrane region" description="Helical" evidence="5">
    <location>
        <begin position="287"/>
        <end position="310"/>
    </location>
</feature>
<feature type="transmembrane region" description="Helical" evidence="5">
    <location>
        <begin position="49"/>
        <end position="67"/>
    </location>
</feature>
<evidence type="ECO:0000256" key="1">
    <source>
        <dbReference type="ARBA" id="ARBA00004141"/>
    </source>
</evidence>
<dbReference type="PROSITE" id="PS50850">
    <property type="entry name" value="MFS"/>
    <property type="match status" value="1"/>
</dbReference>
<dbReference type="STRING" id="51028.A0A0N4UW02"/>
<accession>A0A0N4UW02</accession>